<protein>
    <recommendedName>
        <fullName evidence="3">Late embryogenesis abundant protein LEA-2 subgroup domain-containing protein</fullName>
    </recommendedName>
</protein>
<feature type="transmembrane region" description="Helical" evidence="1">
    <location>
        <begin position="32"/>
        <end position="54"/>
    </location>
</feature>
<accession>A0A368QPL4</accession>
<gene>
    <name evidence="2" type="ORF">SETIT_4G014900v2</name>
</gene>
<dbReference type="AlphaFoldDB" id="A0A368QPL4"/>
<keyword evidence="1" id="KW-0472">Membrane</keyword>
<dbReference type="OrthoDB" id="677015at2759"/>
<name>A0A368QPL4_SETIT</name>
<dbReference type="EMBL" id="CM003531">
    <property type="protein sequence ID" value="RCV19917.1"/>
    <property type="molecule type" value="Genomic_DNA"/>
</dbReference>
<sequence length="204" mass="22001">MSLPPAPPGGIEEAKHYMSPPAPGGGIGAKHYILAALAVTLIAAAVVTVVFVVLSPARIFFSVTEARSKQQLPGGAVNLFLTIVATNPSRRAAVRYKSMYVDVSNNTGPLWTHWLKADVTPMPLDQPTKSETRINAMVTLVTRSQVEDFTGNEMSHSFRVMITTVVRFKVGVSGTRLYVIKVACGPLDFFAKQSRNAVVVCKEA</sequence>
<reference evidence="2" key="1">
    <citation type="journal article" date="2012" name="Nat. Biotechnol.">
        <title>Reference genome sequence of the model plant Setaria.</title>
        <authorList>
            <person name="Bennetzen J.L."/>
            <person name="Schmutz J."/>
            <person name="Wang H."/>
            <person name="Percifield R."/>
            <person name="Hawkins J."/>
            <person name="Pontaroli A.C."/>
            <person name="Estep M."/>
            <person name="Feng L."/>
            <person name="Vaughn J.N."/>
            <person name="Grimwood J."/>
            <person name="Jenkins J."/>
            <person name="Barry K."/>
            <person name="Lindquist E."/>
            <person name="Hellsten U."/>
            <person name="Deshpande S."/>
            <person name="Wang X."/>
            <person name="Wu X."/>
            <person name="Mitros T."/>
            <person name="Triplett J."/>
            <person name="Yang X."/>
            <person name="Ye C.Y."/>
            <person name="Mauro-Herrera M."/>
            <person name="Wang L."/>
            <person name="Li P."/>
            <person name="Sharma M."/>
            <person name="Sharma R."/>
            <person name="Ronald P.C."/>
            <person name="Panaud O."/>
            <person name="Kellogg E.A."/>
            <person name="Brutnell T.P."/>
            <person name="Doust A.N."/>
            <person name="Tuskan G.A."/>
            <person name="Rokhsar D."/>
            <person name="Devos K.M."/>
        </authorList>
    </citation>
    <scope>NUCLEOTIDE SEQUENCE [LARGE SCALE GENOMIC DNA]</scope>
    <source>
        <strain evidence="2">Yugu1</strain>
    </source>
</reference>
<evidence type="ECO:0000313" key="2">
    <source>
        <dbReference type="EMBL" id="RCV19917.1"/>
    </source>
</evidence>
<organism evidence="2">
    <name type="scientific">Setaria italica</name>
    <name type="common">Foxtail millet</name>
    <name type="synonym">Panicum italicum</name>
    <dbReference type="NCBI Taxonomy" id="4555"/>
    <lineage>
        <taxon>Eukaryota</taxon>
        <taxon>Viridiplantae</taxon>
        <taxon>Streptophyta</taxon>
        <taxon>Embryophyta</taxon>
        <taxon>Tracheophyta</taxon>
        <taxon>Spermatophyta</taxon>
        <taxon>Magnoliopsida</taxon>
        <taxon>Liliopsida</taxon>
        <taxon>Poales</taxon>
        <taxon>Poaceae</taxon>
        <taxon>PACMAD clade</taxon>
        <taxon>Panicoideae</taxon>
        <taxon>Panicodae</taxon>
        <taxon>Paniceae</taxon>
        <taxon>Cenchrinae</taxon>
        <taxon>Setaria</taxon>
    </lineage>
</organism>
<reference evidence="2" key="2">
    <citation type="submission" date="2015-07" db="EMBL/GenBank/DDBJ databases">
        <authorList>
            <person name="Noorani M."/>
        </authorList>
    </citation>
    <scope>NUCLEOTIDE SEQUENCE</scope>
    <source>
        <strain evidence="2">Yugu1</strain>
    </source>
</reference>
<dbReference type="PANTHER" id="PTHR36480">
    <property type="entry name" value="OS06G0118900 PROTEIN-RELATED"/>
    <property type="match status" value="1"/>
</dbReference>
<evidence type="ECO:0000256" key="1">
    <source>
        <dbReference type="SAM" id="Phobius"/>
    </source>
</evidence>
<keyword evidence="1" id="KW-0812">Transmembrane</keyword>
<evidence type="ECO:0008006" key="3">
    <source>
        <dbReference type="Google" id="ProtNLM"/>
    </source>
</evidence>
<keyword evidence="1" id="KW-1133">Transmembrane helix</keyword>
<proteinExistence type="predicted"/>
<dbReference type="PANTHER" id="PTHR36480:SF3">
    <property type="entry name" value="OS06G0118900 PROTEIN"/>
    <property type="match status" value="1"/>
</dbReference>